<dbReference type="Gene3D" id="3.40.50.1820">
    <property type="entry name" value="alpha/beta hydrolase"/>
    <property type="match status" value="1"/>
</dbReference>
<sequence>MLNKLTQWEYQLSAGFVVRGFHTEVTGKPVIHFLHGNGYCGLVYETMLDSLTEHFDIFISDIQGHGDSDVGGHFRGWNKNAELCVEVWQHFKQKLWPNVPAIAMGHSFGAVLSSLMMSNHPKLFTRGLLLDPVFLNKSLMRVAVLSEPLGLLNFTSLARRAKSRRSEWNDRQEAFDYFHQRGMFKGWEDACLWSYVNHALKETPSGLKLKCPPRRESAIFASFPKRLWSSLDRLTTPTHIIYGDRSYPFVLKSAKTLEQSNPMITIESVSGRHCFMQEKPAQTARQIHQLLSSEGGQT</sequence>
<organism evidence="2 3">
    <name type="scientific">Alkalimarinus alittae</name>
    <dbReference type="NCBI Taxonomy" id="2961619"/>
    <lineage>
        <taxon>Bacteria</taxon>
        <taxon>Pseudomonadati</taxon>
        <taxon>Pseudomonadota</taxon>
        <taxon>Gammaproteobacteria</taxon>
        <taxon>Alteromonadales</taxon>
        <taxon>Alteromonadaceae</taxon>
        <taxon>Alkalimarinus</taxon>
    </lineage>
</organism>
<dbReference type="Pfam" id="PF12697">
    <property type="entry name" value="Abhydrolase_6"/>
    <property type="match status" value="1"/>
</dbReference>
<dbReference type="InterPro" id="IPR050266">
    <property type="entry name" value="AB_hydrolase_sf"/>
</dbReference>
<dbReference type="PANTHER" id="PTHR43798">
    <property type="entry name" value="MONOACYLGLYCEROL LIPASE"/>
    <property type="match status" value="1"/>
</dbReference>
<evidence type="ECO:0000313" key="2">
    <source>
        <dbReference type="EMBL" id="UZE94852.1"/>
    </source>
</evidence>
<dbReference type="RefSeq" id="WP_265046344.1">
    <property type="nucleotide sequence ID" value="NZ_CP100390.1"/>
</dbReference>
<dbReference type="GO" id="GO:0016787">
    <property type="term" value="F:hydrolase activity"/>
    <property type="evidence" value="ECO:0007669"/>
    <property type="project" value="UniProtKB-KW"/>
</dbReference>
<keyword evidence="3" id="KW-1185">Reference proteome</keyword>
<evidence type="ECO:0000313" key="3">
    <source>
        <dbReference type="Proteomes" id="UP001163739"/>
    </source>
</evidence>
<dbReference type="Proteomes" id="UP001163739">
    <property type="component" value="Chromosome"/>
</dbReference>
<gene>
    <name evidence="2" type="ORF">NKI27_12265</name>
</gene>
<protein>
    <submittedName>
        <fullName evidence="2">Alpha/beta hydrolase</fullName>
    </submittedName>
</protein>
<evidence type="ECO:0000259" key="1">
    <source>
        <dbReference type="Pfam" id="PF12697"/>
    </source>
</evidence>
<reference evidence="2" key="1">
    <citation type="submission" date="2022-06" db="EMBL/GenBank/DDBJ databases">
        <title>Alkalimarinus sp. nov., isolated from gut of a Alitta virens.</title>
        <authorList>
            <person name="Yang A.I."/>
            <person name="Shin N.-R."/>
        </authorList>
    </citation>
    <scope>NUCLEOTIDE SEQUENCE</scope>
    <source>
        <strain evidence="2">A2M4</strain>
    </source>
</reference>
<dbReference type="SUPFAM" id="SSF53474">
    <property type="entry name" value="alpha/beta-Hydrolases"/>
    <property type="match status" value="1"/>
</dbReference>
<proteinExistence type="predicted"/>
<dbReference type="EMBL" id="CP100390">
    <property type="protein sequence ID" value="UZE94852.1"/>
    <property type="molecule type" value="Genomic_DNA"/>
</dbReference>
<accession>A0ABY6MYK7</accession>
<keyword evidence="2" id="KW-0378">Hydrolase</keyword>
<name>A0ABY6MYK7_9ALTE</name>
<feature type="domain" description="AB hydrolase-1" evidence="1">
    <location>
        <begin position="33"/>
        <end position="285"/>
    </location>
</feature>
<dbReference type="InterPro" id="IPR029058">
    <property type="entry name" value="AB_hydrolase_fold"/>
</dbReference>
<dbReference type="InterPro" id="IPR000073">
    <property type="entry name" value="AB_hydrolase_1"/>
</dbReference>
<dbReference type="PANTHER" id="PTHR43798:SF33">
    <property type="entry name" value="HYDROLASE, PUTATIVE (AFU_ORTHOLOGUE AFUA_2G14860)-RELATED"/>
    <property type="match status" value="1"/>
</dbReference>